<keyword evidence="6 7" id="KW-0998">Cell outer membrane</keyword>
<evidence type="ECO:0000313" key="10">
    <source>
        <dbReference type="Proteomes" id="UP000647339"/>
    </source>
</evidence>
<keyword evidence="5 7" id="KW-0472">Membrane</keyword>
<accession>A0ABQ1V4P0</accession>
<comment type="similarity">
    <text evidence="7">Belongs to the TonB-dependent receptor family.</text>
</comment>
<dbReference type="InterPro" id="IPR012910">
    <property type="entry name" value="Plug_dom"/>
</dbReference>
<dbReference type="NCBIfam" id="TIGR04056">
    <property type="entry name" value="OMP_RagA_SusC"/>
    <property type="match status" value="1"/>
</dbReference>
<dbReference type="PROSITE" id="PS52016">
    <property type="entry name" value="TONB_DEPENDENT_REC_3"/>
    <property type="match status" value="1"/>
</dbReference>
<keyword evidence="10" id="KW-1185">Reference proteome</keyword>
<evidence type="ECO:0000256" key="4">
    <source>
        <dbReference type="ARBA" id="ARBA00022692"/>
    </source>
</evidence>
<dbReference type="EMBL" id="BMIU01000012">
    <property type="protein sequence ID" value="GGF36383.1"/>
    <property type="molecule type" value="Genomic_DNA"/>
</dbReference>
<dbReference type="Gene3D" id="2.170.130.10">
    <property type="entry name" value="TonB-dependent receptor, plug domain"/>
    <property type="match status" value="1"/>
</dbReference>
<protein>
    <submittedName>
        <fullName evidence="9">SusC/RagA family TonB-linked outer membrane protein</fullName>
    </submittedName>
</protein>
<dbReference type="InterPro" id="IPR023997">
    <property type="entry name" value="TonB-dep_OMP_SusC/RagA_CS"/>
</dbReference>
<sequence>MVKGTVTEAGNGAPIIGATIMEMGTNNGTVTDIDGKYSIEVSEGAQLHFSFIGMQSKVLEATPGSLNVSLDSEDIGLDEVVVVGYGVQKKANLTGAVASVGEEVLERRPVQNAFQALQGQVPGLNISQNNGNPGAEGVNVTIRGLNSFGSSNSPLVLINGVEGNLNDLDPSVIKSVSVLKDASSAAIYGLKAANGVIMVETKKGYKEGVRVKYEGSYAINTPTVIPEMISNSADYMTLYNRALDNAPGDGGNYYPEEIIEAYRTANNDPYYPNTDWTDLVTQTGSVWRNTLGVDGTSGTTSYNITLGNWKQKGIMSTSEYDKNNIFVSINSDITDRITVGGNIMGMYSKRQGPNSDWTNPLTSAWSVRPTWGPYTLDGTGHYAAKAFSGSTEDPDFLFDEGFTRENPIARLYGQKGYSDEKYNFNGNLYANIDILPNLRLSMKGAMKFDYMKSKFQQLRFDEYNYRTGEFLRRTTDPAKIDANNVFSTVTTFYSTLTYDKIVNEIHDFTFMGGYSQEFRKRENTVGSRYGVPTPTITELDGAGTDNQLVGGTNTQSAVRSFFARINYVFNEKYLIESNIRSDVSSRFAEGSRMGIFPSFSVGWRLENEPFLYNATFIDQLKLRASWGQLGNDGDIDYPYQAQYSFGNYELNNYVQTRATGSHGYPFGIGIAPGVVLEKFTDPNITWETTTIANIGLDISLWSGKLTAGVDYFDKVTDDILRELQVSIEAGASGPQINQGKMRNRGMDFVLGHRNNIGDWSYNLSGNIAFYNNEILNYGAREIYGYTANEEGYPLNGFYMWESDGLFRSQEDIDNAPTQPLPAYLGGIRLKDQNGDGVVDTDDRIHLDGQHPAFTYGANVSASFKQFDFSMFWQGVAGQKTYRNNHGVEPFVQDGNAPSVWLNQSWTRDNVNAPLPTVYNETLSNYDARSYANSFWLRNTSYLRMKNVSLGYTFPETLTERLKLTKLRLYFSGDNLVTFSDNDLFQLDPEVLTSYTYPLNKSYTFGVSVTL</sequence>
<evidence type="ECO:0000256" key="1">
    <source>
        <dbReference type="ARBA" id="ARBA00004571"/>
    </source>
</evidence>
<organism evidence="9 10">
    <name type="scientific">Echinicola rosea</name>
    <dbReference type="NCBI Taxonomy" id="1807691"/>
    <lineage>
        <taxon>Bacteria</taxon>
        <taxon>Pseudomonadati</taxon>
        <taxon>Bacteroidota</taxon>
        <taxon>Cytophagia</taxon>
        <taxon>Cytophagales</taxon>
        <taxon>Cyclobacteriaceae</taxon>
        <taxon>Echinicola</taxon>
    </lineage>
</organism>
<dbReference type="InterPro" id="IPR008969">
    <property type="entry name" value="CarboxyPept-like_regulatory"/>
</dbReference>
<dbReference type="SUPFAM" id="SSF49464">
    <property type="entry name" value="Carboxypeptidase regulatory domain-like"/>
    <property type="match status" value="1"/>
</dbReference>
<dbReference type="InterPro" id="IPR023996">
    <property type="entry name" value="TonB-dep_OMP_SusC/RagA"/>
</dbReference>
<evidence type="ECO:0000256" key="2">
    <source>
        <dbReference type="ARBA" id="ARBA00022448"/>
    </source>
</evidence>
<dbReference type="NCBIfam" id="TIGR04057">
    <property type="entry name" value="SusC_RagA_signa"/>
    <property type="match status" value="1"/>
</dbReference>
<keyword evidence="4 7" id="KW-0812">Transmembrane</keyword>
<dbReference type="Gene3D" id="2.40.170.20">
    <property type="entry name" value="TonB-dependent receptor, beta-barrel domain"/>
    <property type="match status" value="1"/>
</dbReference>
<reference evidence="10" key="1">
    <citation type="journal article" date="2019" name="Int. J. Syst. Evol. Microbiol.">
        <title>The Global Catalogue of Microorganisms (GCM) 10K type strain sequencing project: providing services to taxonomists for standard genome sequencing and annotation.</title>
        <authorList>
            <consortium name="The Broad Institute Genomics Platform"/>
            <consortium name="The Broad Institute Genome Sequencing Center for Infectious Disease"/>
            <person name="Wu L."/>
            <person name="Ma J."/>
        </authorList>
    </citation>
    <scope>NUCLEOTIDE SEQUENCE [LARGE SCALE GENOMIC DNA]</scope>
    <source>
        <strain evidence="10">CGMCC 1.15407</strain>
    </source>
</reference>
<keyword evidence="3 7" id="KW-1134">Transmembrane beta strand</keyword>
<comment type="subcellular location">
    <subcellularLocation>
        <location evidence="1 7">Cell outer membrane</location>
        <topology evidence="1 7">Multi-pass membrane protein</topology>
    </subcellularLocation>
</comment>
<evidence type="ECO:0000256" key="5">
    <source>
        <dbReference type="ARBA" id="ARBA00023136"/>
    </source>
</evidence>
<proteinExistence type="inferred from homology"/>
<feature type="domain" description="TonB-dependent receptor plug" evidence="8">
    <location>
        <begin position="90"/>
        <end position="196"/>
    </location>
</feature>
<evidence type="ECO:0000256" key="7">
    <source>
        <dbReference type="PROSITE-ProRule" id="PRU01360"/>
    </source>
</evidence>
<dbReference type="SUPFAM" id="SSF56935">
    <property type="entry name" value="Porins"/>
    <property type="match status" value="1"/>
</dbReference>
<dbReference type="Pfam" id="PF13715">
    <property type="entry name" value="CarbopepD_reg_2"/>
    <property type="match status" value="1"/>
</dbReference>
<evidence type="ECO:0000256" key="3">
    <source>
        <dbReference type="ARBA" id="ARBA00022452"/>
    </source>
</evidence>
<dbReference type="InterPro" id="IPR037066">
    <property type="entry name" value="Plug_dom_sf"/>
</dbReference>
<keyword evidence="2 7" id="KW-0813">Transport</keyword>
<dbReference type="Proteomes" id="UP000647339">
    <property type="component" value="Unassembled WGS sequence"/>
</dbReference>
<dbReference type="Gene3D" id="2.60.40.1120">
    <property type="entry name" value="Carboxypeptidase-like, regulatory domain"/>
    <property type="match status" value="1"/>
</dbReference>
<evidence type="ECO:0000313" key="9">
    <source>
        <dbReference type="EMBL" id="GGF36383.1"/>
    </source>
</evidence>
<evidence type="ECO:0000256" key="6">
    <source>
        <dbReference type="ARBA" id="ARBA00023237"/>
    </source>
</evidence>
<evidence type="ECO:0000259" key="8">
    <source>
        <dbReference type="Pfam" id="PF07715"/>
    </source>
</evidence>
<dbReference type="InterPro" id="IPR039426">
    <property type="entry name" value="TonB-dep_rcpt-like"/>
</dbReference>
<dbReference type="InterPro" id="IPR036942">
    <property type="entry name" value="Beta-barrel_TonB_sf"/>
</dbReference>
<gene>
    <name evidence="9" type="ORF">GCM10011339_26150</name>
</gene>
<comment type="caution">
    <text evidence="9">The sequence shown here is derived from an EMBL/GenBank/DDBJ whole genome shotgun (WGS) entry which is preliminary data.</text>
</comment>
<name>A0ABQ1V4P0_9BACT</name>
<dbReference type="Pfam" id="PF07715">
    <property type="entry name" value="Plug"/>
    <property type="match status" value="1"/>
</dbReference>